<accession>A0ACB8U937</accession>
<gene>
    <name evidence="1" type="ORF">BDY19DRAFT_728537</name>
</gene>
<evidence type="ECO:0000313" key="2">
    <source>
        <dbReference type="Proteomes" id="UP001055072"/>
    </source>
</evidence>
<proteinExistence type="predicted"/>
<reference evidence="1" key="1">
    <citation type="journal article" date="2021" name="Environ. Microbiol.">
        <title>Gene family expansions and transcriptome signatures uncover fungal adaptations to wood decay.</title>
        <authorList>
            <person name="Hage H."/>
            <person name="Miyauchi S."/>
            <person name="Viragh M."/>
            <person name="Drula E."/>
            <person name="Min B."/>
            <person name="Chaduli D."/>
            <person name="Navarro D."/>
            <person name="Favel A."/>
            <person name="Norest M."/>
            <person name="Lesage-Meessen L."/>
            <person name="Balint B."/>
            <person name="Merenyi Z."/>
            <person name="de Eugenio L."/>
            <person name="Morin E."/>
            <person name="Martinez A.T."/>
            <person name="Baldrian P."/>
            <person name="Stursova M."/>
            <person name="Martinez M.J."/>
            <person name="Novotny C."/>
            <person name="Magnuson J.K."/>
            <person name="Spatafora J.W."/>
            <person name="Maurice S."/>
            <person name="Pangilinan J."/>
            <person name="Andreopoulos W."/>
            <person name="LaButti K."/>
            <person name="Hundley H."/>
            <person name="Na H."/>
            <person name="Kuo A."/>
            <person name="Barry K."/>
            <person name="Lipzen A."/>
            <person name="Henrissat B."/>
            <person name="Riley R."/>
            <person name="Ahrendt S."/>
            <person name="Nagy L.G."/>
            <person name="Grigoriev I.V."/>
            <person name="Martin F."/>
            <person name="Rosso M.N."/>
        </authorList>
    </citation>
    <scope>NUCLEOTIDE SEQUENCE</scope>
    <source>
        <strain evidence="1">CBS 384.51</strain>
    </source>
</reference>
<keyword evidence="2" id="KW-1185">Reference proteome</keyword>
<organism evidence="1 2">
    <name type="scientific">Irpex rosettiformis</name>
    <dbReference type="NCBI Taxonomy" id="378272"/>
    <lineage>
        <taxon>Eukaryota</taxon>
        <taxon>Fungi</taxon>
        <taxon>Dikarya</taxon>
        <taxon>Basidiomycota</taxon>
        <taxon>Agaricomycotina</taxon>
        <taxon>Agaricomycetes</taxon>
        <taxon>Polyporales</taxon>
        <taxon>Irpicaceae</taxon>
        <taxon>Irpex</taxon>
    </lineage>
</organism>
<evidence type="ECO:0000313" key="1">
    <source>
        <dbReference type="EMBL" id="KAI0090689.1"/>
    </source>
</evidence>
<dbReference type="EMBL" id="MU274907">
    <property type="protein sequence ID" value="KAI0090689.1"/>
    <property type="molecule type" value="Genomic_DNA"/>
</dbReference>
<comment type="caution">
    <text evidence="1">The sequence shown here is derived from an EMBL/GenBank/DDBJ whole genome shotgun (WGS) entry which is preliminary data.</text>
</comment>
<dbReference type="Proteomes" id="UP001055072">
    <property type="component" value="Unassembled WGS sequence"/>
</dbReference>
<name>A0ACB8U937_9APHY</name>
<protein>
    <submittedName>
        <fullName evidence="1">Uncharacterized protein</fullName>
    </submittedName>
</protein>
<sequence>MHHSPAPSISQTREFTSKFKEHLSIYVPHFEYPLETSRFSPDSPEESEHPSPPSLPPRTLSTWTTTSTMRSSATLRHHDVPATPPSANTSRTSKSRIGRLVSDIRTLVRGDKEPEVLPMQPSELPPWPPLSVEKRACCHDCPCHALREGKQKKKWRRRIFIPALIVILLYLLGNSIALNVKVFGSSSPSTEQTTNRTSSDNLSADAQQCISQYTVNAPSNPSGYPCSSCLPVLQNISSPSALVSSQDQQTLQNALQFCGLRSIFETAGSDGQTALKGGNWAQDVKFCAWSGVSCDGSGKVSSLSLTFPGVPALIPNELGALTGLQSLSVIGDGSSPSGSLPSSFTSLTSLTNLHLESTSLGRLPDSLLALLNKITTLTLIKNGQMGNSLPSSVTNSSLQNLVVNGQTLTNPLPVLTTSQSLQSSLKLLDLSSTSISGTITGTVSSLTSLIELHLDSNSLSAPLPGSFPSGLQILTISNNTQPSGPISGSFCSLNNLQKCDVRNTGLTRPGTGCSVCQFS</sequence>